<dbReference type="InterPro" id="IPR022025">
    <property type="entry name" value="Amidoligase_2"/>
</dbReference>
<protein>
    <recommendedName>
        <fullName evidence="3">Alpha-L-fucosidase</fullName>
    </recommendedName>
</protein>
<name>A0A233RBT5_9GAMM</name>
<gene>
    <name evidence="1" type="ORF">B6S08_15545</name>
</gene>
<organism evidence="1 2">
    <name type="scientific">Oceanimonas doudoroffii</name>
    <dbReference type="NCBI Taxonomy" id="84158"/>
    <lineage>
        <taxon>Bacteria</taxon>
        <taxon>Pseudomonadati</taxon>
        <taxon>Pseudomonadota</taxon>
        <taxon>Gammaproteobacteria</taxon>
        <taxon>Aeromonadales</taxon>
        <taxon>Aeromonadaceae</taxon>
        <taxon>Oceanimonas</taxon>
    </lineage>
</organism>
<dbReference type="Pfam" id="PF12224">
    <property type="entry name" value="Amidoligase_2"/>
    <property type="match status" value="1"/>
</dbReference>
<evidence type="ECO:0000313" key="1">
    <source>
        <dbReference type="EMBL" id="OXY80841.1"/>
    </source>
</evidence>
<dbReference type="OrthoDB" id="5597599at2"/>
<dbReference type="AlphaFoldDB" id="A0A233RBT5"/>
<sequence>MPLPLPPELYTEHGAERRLGVELELSGLPLPRLVSLVTDALRGETRALSEYEFDIDTPLGTFRAELDFDYLKRLAREQRRHPPGELEQTATDLLGSLAQHLAPLELVCPPLPLSRLDRLSRLFERLRQQGARGTRHALHYAFGLHLNPELPATDIHTLLRYFRAYLCLHDWLEAHEDIVTARKISPYIRAFPRDYVRLVLKPDYHPDLTRFTADYLAWNPTRNRAMDLLPLLAWHDESRVQAVAHDDKINPRPTLHYRLPNSDIDNPLWSLAHAWAGWLQVEWLAADPQRLTDACRAYGEHLDQLTPDFMDPWSLKVRPWLR</sequence>
<dbReference type="Proteomes" id="UP000242757">
    <property type="component" value="Unassembled WGS sequence"/>
</dbReference>
<dbReference type="RefSeq" id="WP_094201728.1">
    <property type="nucleotide sequence ID" value="NZ_NBIM01000007.1"/>
</dbReference>
<proteinExistence type="predicted"/>
<dbReference type="EMBL" id="NBIM01000007">
    <property type="protein sequence ID" value="OXY80841.1"/>
    <property type="molecule type" value="Genomic_DNA"/>
</dbReference>
<reference evidence="1 2" key="1">
    <citation type="submission" date="2017-08" db="EMBL/GenBank/DDBJ databases">
        <title>A Genome Sequence of Oceanimonas doudoroffii ATCC 27123T.</title>
        <authorList>
            <person name="Brennan M.A."/>
            <person name="Maclea K.S."/>
            <person name="Mcclelland W.D."/>
            <person name="Trachtenberg A.M."/>
        </authorList>
    </citation>
    <scope>NUCLEOTIDE SEQUENCE [LARGE SCALE GENOMIC DNA]</scope>
    <source>
        <strain evidence="1 2">ATCC 27123</strain>
    </source>
</reference>
<keyword evidence="2" id="KW-1185">Reference proteome</keyword>
<evidence type="ECO:0008006" key="3">
    <source>
        <dbReference type="Google" id="ProtNLM"/>
    </source>
</evidence>
<comment type="caution">
    <text evidence="1">The sequence shown here is derived from an EMBL/GenBank/DDBJ whole genome shotgun (WGS) entry which is preliminary data.</text>
</comment>
<accession>A0A233RBT5</accession>
<evidence type="ECO:0000313" key="2">
    <source>
        <dbReference type="Proteomes" id="UP000242757"/>
    </source>
</evidence>